<dbReference type="RefSeq" id="WP_061330735.1">
    <property type="nucleotide sequence ID" value="NZ_LOCO01000001.1"/>
</dbReference>
<dbReference type="InterPro" id="IPR025944">
    <property type="entry name" value="Sigma_54_int_dom_CS"/>
</dbReference>
<dbReference type="InterPro" id="IPR002078">
    <property type="entry name" value="Sigma_54_int"/>
</dbReference>
<dbReference type="Pfam" id="PF00158">
    <property type="entry name" value="Sigma54_activat"/>
    <property type="match status" value="1"/>
</dbReference>
<dbReference type="Gene3D" id="1.10.10.60">
    <property type="entry name" value="Homeodomain-like"/>
    <property type="match status" value="1"/>
</dbReference>
<keyword evidence="1" id="KW-0547">Nucleotide-binding</keyword>
<dbReference type="AlphaFoldDB" id="A0A137SI66"/>
<keyword evidence="2" id="KW-0067">ATP-binding</keyword>
<keyword evidence="4" id="KW-0804">Transcription</keyword>
<accession>A0A137SI66</accession>
<dbReference type="SUPFAM" id="SSF46689">
    <property type="entry name" value="Homeodomain-like"/>
    <property type="match status" value="1"/>
</dbReference>
<dbReference type="InterPro" id="IPR045343">
    <property type="entry name" value="VpsR"/>
</dbReference>
<dbReference type="InterPro" id="IPR009057">
    <property type="entry name" value="Homeodomain-like_sf"/>
</dbReference>
<evidence type="ECO:0000313" key="6">
    <source>
        <dbReference type="EMBL" id="KXO12147.1"/>
    </source>
</evidence>
<evidence type="ECO:0000256" key="2">
    <source>
        <dbReference type="ARBA" id="ARBA00022840"/>
    </source>
</evidence>
<keyword evidence="7" id="KW-1185">Reference proteome</keyword>
<dbReference type="InterPro" id="IPR058031">
    <property type="entry name" value="AAA_lid_NorR"/>
</dbReference>
<dbReference type="Pfam" id="PF20161">
    <property type="entry name" value="VpsR"/>
    <property type="match status" value="1"/>
</dbReference>
<name>A0A137SI66_9GAMM</name>
<dbReference type="InterPro" id="IPR027417">
    <property type="entry name" value="P-loop_NTPase"/>
</dbReference>
<dbReference type="PANTHER" id="PTHR32071">
    <property type="entry name" value="TRANSCRIPTIONAL REGULATORY PROTEIN"/>
    <property type="match status" value="1"/>
</dbReference>
<organism evidence="6 7">
    <name type="scientific">Marinobacter excellens LAMA 842</name>
    <dbReference type="NCBI Taxonomy" id="1306954"/>
    <lineage>
        <taxon>Bacteria</taxon>
        <taxon>Pseudomonadati</taxon>
        <taxon>Pseudomonadota</taxon>
        <taxon>Gammaproteobacteria</taxon>
        <taxon>Pseudomonadales</taxon>
        <taxon>Marinobacteraceae</taxon>
        <taxon>Marinobacter</taxon>
    </lineage>
</organism>
<comment type="caution">
    <text evidence="6">The sequence shown here is derived from an EMBL/GenBank/DDBJ whole genome shotgun (WGS) entry which is preliminary data.</text>
</comment>
<dbReference type="GO" id="GO:0005524">
    <property type="term" value="F:ATP binding"/>
    <property type="evidence" value="ECO:0007669"/>
    <property type="project" value="UniProtKB-KW"/>
</dbReference>
<evidence type="ECO:0000256" key="1">
    <source>
        <dbReference type="ARBA" id="ARBA00022741"/>
    </source>
</evidence>
<feature type="domain" description="Sigma-54 factor interaction" evidence="5">
    <location>
        <begin position="144"/>
        <end position="369"/>
    </location>
</feature>
<dbReference type="Gene3D" id="1.10.8.60">
    <property type="match status" value="1"/>
</dbReference>
<dbReference type="PROSITE" id="PS00688">
    <property type="entry name" value="SIGMA54_INTERACT_3"/>
    <property type="match status" value="1"/>
</dbReference>
<dbReference type="EMBL" id="LOCO01000001">
    <property type="protein sequence ID" value="KXO12147.1"/>
    <property type="molecule type" value="Genomic_DNA"/>
</dbReference>
<dbReference type="PATRIC" id="fig|1306954.6.peg.190"/>
<dbReference type="CDD" id="cd00009">
    <property type="entry name" value="AAA"/>
    <property type="match status" value="1"/>
</dbReference>
<evidence type="ECO:0000259" key="5">
    <source>
        <dbReference type="PROSITE" id="PS50045"/>
    </source>
</evidence>
<dbReference type="SUPFAM" id="SSF52540">
    <property type="entry name" value="P-loop containing nucleoside triphosphate hydrolases"/>
    <property type="match status" value="1"/>
</dbReference>
<dbReference type="PROSITE" id="PS50045">
    <property type="entry name" value="SIGMA54_INTERACT_4"/>
    <property type="match status" value="1"/>
</dbReference>
<proteinExistence type="predicted"/>
<gene>
    <name evidence="6" type="ORF">J122_193</name>
</gene>
<evidence type="ECO:0000313" key="7">
    <source>
        <dbReference type="Proteomes" id="UP000070282"/>
    </source>
</evidence>
<dbReference type="Proteomes" id="UP000070282">
    <property type="component" value="Unassembled WGS sequence"/>
</dbReference>
<dbReference type="GO" id="GO:0006355">
    <property type="term" value="P:regulation of DNA-templated transcription"/>
    <property type="evidence" value="ECO:0007669"/>
    <property type="project" value="InterPro"/>
</dbReference>
<dbReference type="FunFam" id="3.40.50.300:FF:000006">
    <property type="entry name" value="DNA-binding transcriptional regulator NtrC"/>
    <property type="match status" value="1"/>
</dbReference>
<dbReference type="Pfam" id="PF25601">
    <property type="entry name" value="AAA_lid_14"/>
    <property type="match status" value="1"/>
</dbReference>
<evidence type="ECO:0000256" key="3">
    <source>
        <dbReference type="ARBA" id="ARBA00023015"/>
    </source>
</evidence>
<reference evidence="7" key="1">
    <citation type="submission" date="2015-12" db="EMBL/GenBank/DDBJ databases">
        <authorList>
            <person name="Lima A."/>
            <person name="Farahani Zayas N."/>
            <person name="Castro Da Silva M.A."/>
            <person name="Cabral A."/>
            <person name="Pessatti M.L."/>
        </authorList>
    </citation>
    <scope>NUCLEOTIDE SEQUENCE [LARGE SCALE GENOMIC DNA]</scope>
    <source>
        <strain evidence="7">LAMA 842</strain>
    </source>
</reference>
<keyword evidence="3" id="KW-0805">Transcription regulation</keyword>
<protein>
    <submittedName>
        <fullName evidence="6">Sigma-54 dependent transcriptional regulator</fullName>
    </submittedName>
</protein>
<evidence type="ECO:0000256" key="4">
    <source>
        <dbReference type="ARBA" id="ARBA00023163"/>
    </source>
</evidence>
<sequence length="461" mass="50798">MEQKRPLVWLSADSGENTVPPSLTSQWAIVPVDINTQSLAILPHWRGLAVGVCVVADLELAGLPLFAPWLEALPVSSWLALVRREQLQHPAVRQLIREFCQDYHTLPIAPYRLSDSLGHMWGMSKLTEALASSDHASDYQQYALEGPSSAIRMARSLVRKFSITNEPLLIYGASGTGKEAAARFAHEHSDRRTQALVNVNCAALPASLTQSELFGHERGAFTHALNKRMGRIAAADGGTLILTGADELSLEQQSAILRFLQDGIIEPVGASRPIKVNVRIIATCSVPLEKRVEQGLFRSDVFYRLGNLSVTLPTLKERLEDIPFLARRALDACDGSQYQIGSDTLVTLARHSWPGNLRELQNRIRQAVLMTKSLHITPEDLGLEPTGAPAQPDRFTLEAFRARAEEQAISTSLSLTHQNVSAAARLLKISRVSFYRLLEKHNLQLPSSINLNPGRGQGDRT</sequence>
<dbReference type="Gene3D" id="3.40.50.300">
    <property type="entry name" value="P-loop containing nucleotide triphosphate hydrolases"/>
    <property type="match status" value="1"/>
</dbReference>
<dbReference type="PANTHER" id="PTHR32071:SF120">
    <property type="entry name" value="TRANSCRIPTIONAL REGULATOR-RELATED"/>
    <property type="match status" value="1"/>
</dbReference>